<feature type="domain" description="HTH merR-type" evidence="3">
    <location>
        <begin position="6"/>
        <end position="76"/>
    </location>
</feature>
<dbReference type="InterPro" id="IPR000551">
    <property type="entry name" value="MerR-type_HTH_dom"/>
</dbReference>
<dbReference type="CDD" id="cd01107">
    <property type="entry name" value="HTH_BmrR"/>
    <property type="match status" value="1"/>
</dbReference>
<feature type="domain" description="VOC" evidence="4">
    <location>
        <begin position="125"/>
        <end position="254"/>
    </location>
</feature>
<dbReference type="InterPro" id="IPR004360">
    <property type="entry name" value="Glyas_Fos-R_dOase_dom"/>
</dbReference>
<evidence type="ECO:0000313" key="5">
    <source>
        <dbReference type="EMBL" id="MFC3764614.1"/>
    </source>
</evidence>
<protein>
    <submittedName>
        <fullName evidence="5">VOC family protein</fullName>
    </submittedName>
</protein>
<dbReference type="Proteomes" id="UP001595699">
    <property type="component" value="Unassembled WGS sequence"/>
</dbReference>
<accession>A0ABV7YIJ9</accession>
<dbReference type="Gene3D" id="3.10.180.10">
    <property type="entry name" value="2,3-Dihydroxybiphenyl 1,2-Dioxygenase, domain 1"/>
    <property type="match status" value="2"/>
</dbReference>
<dbReference type="PROSITE" id="PS50937">
    <property type="entry name" value="HTH_MERR_2"/>
    <property type="match status" value="1"/>
</dbReference>
<proteinExistence type="predicted"/>
<evidence type="ECO:0000259" key="4">
    <source>
        <dbReference type="PROSITE" id="PS51819"/>
    </source>
</evidence>
<dbReference type="Pfam" id="PF13411">
    <property type="entry name" value="MerR_1"/>
    <property type="match status" value="1"/>
</dbReference>
<dbReference type="Pfam" id="PF00903">
    <property type="entry name" value="Glyoxalase"/>
    <property type="match status" value="1"/>
</dbReference>
<dbReference type="EMBL" id="JBHRZH010000030">
    <property type="protein sequence ID" value="MFC3764614.1"/>
    <property type="molecule type" value="Genomic_DNA"/>
</dbReference>
<dbReference type="SUPFAM" id="SSF54593">
    <property type="entry name" value="Glyoxalase/Bleomycin resistance protein/Dihydroxybiphenyl dioxygenase"/>
    <property type="match status" value="2"/>
</dbReference>
<evidence type="ECO:0000256" key="2">
    <source>
        <dbReference type="SAM" id="MobiDB-lite"/>
    </source>
</evidence>
<reference evidence="6" key="1">
    <citation type="journal article" date="2019" name="Int. J. Syst. Evol. Microbiol.">
        <title>The Global Catalogue of Microorganisms (GCM) 10K type strain sequencing project: providing services to taxonomists for standard genome sequencing and annotation.</title>
        <authorList>
            <consortium name="The Broad Institute Genomics Platform"/>
            <consortium name="The Broad Institute Genome Sequencing Center for Infectious Disease"/>
            <person name="Wu L."/>
            <person name="Ma J."/>
        </authorList>
    </citation>
    <scope>NUCLEOTIDE SEQUENCE [LARGE SCALE GENOMIC DNA]</scope>
    <source>
        <strain evidence="6">CGMCC 4.7241</strain>
    </source>
</reference>
<dbReference type="InterPro" id="IPR029068">
    <property type="entry name" value="Glyas_Bleomycin-R_OHBP_Dase"/>
</dbReference>
<dbReference type="RefSeq" id="WP_205116312.1">
    <property type="nucleotide sequence ID" value="NZ_JAFBCM010000001.1"/>
</dbReference>
<dbReference type="CDD" id="cd06587">
    <property type="entry name" value="VOC"/>
    <property type="match status" value="1"/>
</dbReference>
<dbReference type="InterPro" id="IPR037523">
    <property type="entry name" value="VOC_core"/>
</dbReference>
<dbReference type="InterPro" id="IPR047057">
    <property type="entry name" value="MerR_fam"/>
</dbReference>
<evidence type="ECO:0000256" key="1">
    <source>
        <dbReference type="ARBA" id="ARBA00023125"/>
    </source>
</evidence>
<dbReference type="SUPFAM" id="SSF46955">
    <property type="entry name" value="Putative DNA-binding domain"/>
    <property type="match status" value="1"/>
</dbReference>
<sequence>MSGDELLSIGRFARLALVSVHTLRHYDEVGLLAPAEVDPVSGYRRYRRAQIRDARLIQALRGVDLPIEDVRRILEAGTDDGIRRTLATHRAKLERQRRHVDARIAQLDQFLEDGIPMPTVQSGCRPVQISIGVDDLDASIAFYQRAFDFPYKVIRRTEQRDHFGFSFGEYGSDDFFLFLLLGPDRCGRPPGPWTIGLEVDDVEAYHAKAVAEGAAETVPPNDGRSAVRDPSGNWIDLAEGKSAPRPAAIKLAVSDEAEAKAFYTRAFGEISSADFTVQVLGDEDRFDRPGPSGFSLLVEDVDAIHARALAEGATEVVAPREAQGMPRHSSVKDPSGNTIGLAQG</sequence>
<evidence type="ECO:0000313" key="6">
    <source>
        <dbReference type="Proteomes" id="UP001595699"/>
    </source>
</evidence>
<keyword evidence="1" id="KW-0238">DNA-binding</keyword>
<evidence type="ECO:0000259" key="3">
    <source>
        <dbReference type="PROSITE" id="PS50937"/>
    </source>
</evidence>
<dbReference type="Gene3D" id="1.10.1660.10">
    <property type="match status" value="1"/>
</dbReference>
<dbReference type="InterPro" id="IPR009061">
    <property type="entry name" value="DNA-bd_dom_put_sf"/>
</dbReference>
<feature type="region of interest" description="Disordered" evidence="2">
    <location>
        <begin position="318"/>
        <end position="344"/>
    </location>
</feature>
<keyword evidence="6" id="KW-1185">Reference proteome</keyword>
<dbReference type="PROSITE" id="PS51819">
    <property type="entry name" value="VOC"/>
    <property type="match status" value="1"/>
</dbReference>
<feature type="compositionally biased region" description="Polar residues" evidence="2">
    <location>
        <begin position="335"/>
        <end position="344"/>
    </location>
</feature>
<dbReference type="SMART" id="SM00422">
    <property type="entry name" value="HTH_MERR"/>
    <property type="match status" value="1"/>
</dbReference>
<comment type="caution">
    <text evidence="5">The sequence shown here is derived from an EMBL/GenBank/DDBJ whole genome shotgun (WGS) entry which is preliminary data.</text>
</comment>
<organism evidence="5 6">
    <name type="scientific">Tenggerimyces flavus</name>
    <dbReference type="NCBI Taxonomy" id="1708749"/>
    <lineage>
        <taxon>Bacteria</taxon>
        <taxon>Bacillati</taxon>
        <taxon>Actinomycetota</taxon>
        <taxon>Actinomycetes</taxon>
        <taxon>Propionibacteriales</taxon>
        <taxon>Nocardioidaceae</taxon>
        <taxon>Tenggerimyces</taxon>
    </lineage>
</organism>
<dbReference type="PANTHER" id="PTHR30204:SF97">
    <property type="entry name" value="MERR FAMILY REGULATORY PROTEIN"/>
    <property type="match status" value="1"/>
</dbReference>
<gene>
    <name evidence="5" type="ORF">ACFOUW_27500</name>
</gene>
<dbReference type="PANTHER" id="PTHR30204">
    <property type="entry name" value="REDOX-CYCLING DRUG-SENSING TRANSCRIPTIONAL ACTIVATOR SOXR"/>
    <property type="match status" value="1"/>
</dbReference>
<name>A0ABV7YIJ9_9ACTN</name>